<proteinExistence type="inferred from homology"/>
<organism evidence="5 6">
    <name type="scientific">Globicatella sulfidifaciens DSM 15739</name>
    <dbReference type="NCBI Taxonomy" id="1121925"/>
    <lineage>
        <taxon>Bacteria</taxon>
        <taxon>Bacillati</taxon>
        <taxon>Bacillota</taxon>
        <taxon>Bacilli</taxon>
        <taxon>Lactobacillales</taxon>
        <taxon>Aerococcaceae</taxon>
        <taxon>Globicatella</taxon>
    </lineage>
</organism>
<protein>
    <submittedName>
        <fullName evidence="5">Acyl-CoA hydrolase</fullName>
    </submittedName>
</protein>
<dbReference type="InterPro" id="IPR029069">
    <property type="entry name" value="HotDog_dom_sf"/>
</dbReference>
<keyword evidence="2 3" id="KW-0378">Hydrolase</keyword>
<dbReference type="InterPro" id="IPR033120">
    <property type="entry name" value="HOTDOG_ACOT"/>
</dbReference>
<dbReference type="PROSITE" id="PS51770">
    <property type="entry name" value="HOTDOG_ACOT"/>
    <property type="match status" value="1"/>
</dbReference>
<dbReference type="EMBL" id="FUWO01000005">
    <property type="protein sequence ID" value="SJZ44604.1"/>
    <property type="molecule type" value="Genomic_DNA"/>
</dbReference>
<dbReference type="PANTHER" id="PTHR11049">
    <property type="entry name" value="ACYL COENZYME A THIOESTER HYDROLASE"/>
    <property type="match status" value="1"/>
</dbReference>
<dbReference type="AlphaFoldDB" id="A0A1T4KQB3"/>
<dbReference type="PANTHER" id="PTHR11049:SF24">
    <property type="entry name" value="CYTOSOLIC ACYL COENZYME A THIOESTER HYDROLASE"/>
    <property type="match status" value="1"/>
</dbReference>
<keyword evidence="6" id="KW-1185">Reference proteome</keyword>
<evidence type="ECO:0000313" key="5">
    <source>
        <dbReference type="EMBL" id="SJZ44604.1"/>
    </source>
</evidence>
<dbReference type="Proteomes" id="UP000189941">
    <property type="component" value="Unassembled WGS sequence"/>
</dbReference>
<evidence type="ECO:0000256" key="3">
    <source>
        <dbReference type="PROSITE-ProRule" id="PRU01106"/>
    </source>
</evidence>
<dbReference type="Pfam" id="PF03061">
    <property type="entry name" value="4HBT"/>
    <property type="match status" value="1"/>
</dbReference>
<dbReference type="SUPFAM" id="SSF54637">
    <property type="entry name" value="Thioesterase/thiol ester dehydrase-isomerase"/>
    <property type="match status" value="1"/>
</dbReference>
<dbReference type="InterPro" id="IPR006683">
    <property type="entry name" value="Thioestr_dom"/>
</dbReference>
<feature type="domain" description="HotDog ACOT-type" evidence="4">
    <location>
        <begin position="9"/>
        <end position="121"/>
    </location>
</feature>
<dbReference type="GO" id="GO:0009062">
    <property type="term" value="P:fatty acid catabolic process"/>
    <property type="evidence" value="ECO:0007669"/>
    <property type="project" value="TreeGrafter"/>
</dbReference>
<dbReference type="RefSeq" id="WP_078755608.1">
    <property type="nucleotide sequence ID" value="NZ_FUWO01000005.1"/>
</dbReference>
<comment type="similarity">
    <text evidence="1">Belongs to the acyl coenzyme A hydrolase family.</text>
</comment>
<dbReference type="GO" id="GO:0006637">
    <property type="term" value="P:acyl-CoA metabolic process"/>
    <property type="evidence" value="ECO:0007669"/>
    <property type="project" value="TreeGrafter"/>
</dbReference>
<name>A0A1T4KQB3_9LACT</name>
<evidence type="ECO:0000259" key="4">
    <source>
        <dbReference type="PROSITE" id="PS51770"/>
    </source>
</evidence>
<dbReference type="Gene3D" id="3.10.129.10">
    <property type="entry name" value="Hotdog Thioesterase"/>
    <property type="match status" value="1"/>
</dbReference>
<evidence type="ECO:0000256" key="2">
    <source>
        <dbReference type="ARBA" id="ARBA00022801"/>
    </source>
</evidence>
<dbReference type="STRING" id="1121925.SAMN02746011_00813"/>
<dbReference type="CDD" id="cd03442">
    <property type="entry name" value="BFIT_BACH"/>
    <property type="match status" value="1"/>
</dbReference>
<reference evidence="6" key="1">
    <citation type="submission" date="2017-02" db="EMBL/GenBank/DDBJ databases">
        <authorList>
            <person name="Varghese N."/>
            <person name="Submissions S."/>
        </authorList>
    </citation>
    <scope>NUCLEOTIDE SEQUENCE [LARGE SCALE GENOMIC DNA]</scope>
    <source>
        <strain evidence="6">DSM 15739</strain>
    </source>
</reference>
<evidence type="ECO:0000256" key="1">
    <source>
        <dbReference type="ARBA" id="ARBA00010458"/>
    </source>
</evidence>
<dbReference type="InterPro" id="IPR040170">
    <property type="entry name" value="Cytosol_ACT"/>
</dbReference>
<sequence>MEKNEKYCQDSRTVTTHYILPSDTNGHGTLYGGRLMEMIDSVAYLAFAKHTRLVGVTASMDQLNFIAPLPEGDAVTIDTFVSGVSNRSVEVFCKVTGEHPQKGKTYLAATAFLTFVATQKPEHPEGIVAVIPQTDEEKLVCEGYERRRAARLNDREKDKEFNNRLTLN</sequence>
<evidence type="ECO:0000313" key="6">
    <source>
        <dbReference type="Proteomes" id="UP000189941"/>
    </source>
</evidence>
<accession>A0A1T4KQB3</accession>
<dbReference type="GO" id="GO:0052816">
    <property type="term" value="F:long-chain fatty acyl-CoA hydrolase activity"/>
    <property type="evidence" value="ECO:0007669"/>
    <property type="project" value="TreeGrafter"/>
</dbReference>
<dbReference type="OrthoDB" id="9791628at2"/>
<gene>
    <name evidence="5" type="ORF">SAMN02746011_00813</name>
</gene>
<dbReference type="GO" id="GO:0005829">
    <property type="term" value="C:cytosol"/>
    <property type="evidence" value="ECO:0007669"/>
    <property type="project" value="TreeGrafter"/>
</dbReference>